<proteinExistence type="inferred from homology"/>
<dbReference type="Gene3D" id="3.40.50.150">
    <property type="entry name" value="Vaccinia Virus protein VP39"/>
    <property type="match status" value="1"/>
</dbReference>
<dbReference type="PANTHER" id="PTHR43591:SF102">
    <property type="entry name" value="S-ADENOSYL-L-METHIONINE-DEPENDENT METHYLTRANSFERASE"/>
    <property type="match status" value="1"/>
</dbReference>
<protein>
    <recommendedName>
        <fullName evidence="5">Methyltransferase domain-containing protein</fullName>
    </recommendedName>
</protein>
<gene>
    <name evidence="3" type="ORF">PG991_008693</name>
</gene>
<dbReference type="CDD" id="cd02440">
    <property type="entry name" value="AdoMet_MTases"/>
    <property type="match status" value="1"/>
</dbReference>
<evidence type="ECO:0000313" key="3">
    <source>
        <dbReference type="EMBL" id="KAK8015805.1"/>
    </source>
</evidence>
<evidence type="ECO:0000313" key="4">
    <source>
        <dbReference type="Proteomes" id="UP001396898"/>
    </source>
</evidence>
<comment type="caution">
    <text evidence="3">The sequence shown here is derived from an EMBL/GenBank/DDBJ whole genome shotgun (WGS) entry which is preliminary data.</text>
</comment>
<dbReference type="Proteomes" id="UP001396898">
    <property type="component" value="Unassembled WGS sequence"/>
</dbReference>
<feature type="compositionally biased region" description="Gly residues" evidence="2">
    <location>
        <begin position="1"/>
        <end position="10"/>
    </location>
</feature>
<feature type="compositionally biased region" description="Polar residues" evidence="2">
    <location>
        <begin position="96"/>
        <end position="106"/>
    </location>
</feature>
<evidence type="ECO:0000256" key="2">
    <source>
        <dbReference type="SAM" id="MobiDB-lite"/>
    </source>
</evidence>
<evidence type="ECO:0000256" key="1">
    <source>
        <dbReference type="ARBA" id="ARBA00038158"/>
    </source>
</evidence>
<feature type="region of interest" description="Disordered" evidence="2">
    <location>
        <begin position="1"/>
        <end position="54"/>
    </location>
</feature>
<keyword evidence="4" id="KW-1185">Reference proteome</keyword>
<organism evidence="3 4">
    <name type="scientific">Apiospora marii</name>
    <dbReference type="NCBI Taxonomy" id="335849"/>
    <lineage>
        <taxon>Eukaryota</taxon>
        <taxon>Fungi</taxon>
        <taxon>Dikarya</taxon>
        <taxon>Ascomycota</taxon>
        <taxon>Pezizomycotina</taxon>
        <taxon>Sordariomycetes</taxon>
        <taxon>Xylariomycetidae</taxon>
        <taxon>Amphisphaeriales</taxon>
        <taxon>Apiosporaceae</taxon>
        <taxon>Apiospora</taxon>
    </lineage>
</organism>
<feature type="region of interest" description="Disordered" evidence="2">
    <location>
        <begin position="86"/>
        <end position="128"/>
    </location>
</feature>
<feature type="compositionally biased region" description="Basic and acidic residues" evidence="2">
    <location>
        <begin position="16"/>
        <end position="27"/>
    </location>
</feature>
<dbReference type="InterPro" id="IPR029063">
    <property type="entry name" value="SAM-dependent_MTases_sf"/>
</dbReference>
<sequence length="469" mass="51651">MRPGSGGEPGQGWMLSEREAEHHEASYETHPASQARSRQRSTNLSSKCNSDPAIDYTQQGNYNLVDTGPPAPFSFVFEQGGQGLIGQEQEIPPNYSFDSDLSSTSVPLPPEPIASLPQTLPFDSADTNLSGVSNAATAPASINSTAPPRAPELVPGSMDWPEGFYWPPELDRTPTGGSVLEAGSVAEELGRTFQGYKEGRYFLPNDPAEQDRLDFQHAGWMVLTAGNLSFAPMAEEPKRVLDVATGTAIWAVEYAKQHPNATVIGTDLSAIQPANAPSNCEFLKDDAEAEWVFTDPFNYVHLRFIFTCFNDPFKVFRSAFANLKPGGWIEIHDTEAQPQRMDGSTEGGQSLMLVMNCMALRRWADAVINGAASMGRDIQVSNRYRDWLIEAGFVDVEERKLMWPCNPWPPHPRLRRAGLWQQTSICEGTLLSPWKLLRAAGLSPVEAQTLIDEAKAEVLDQNNHIYHTA</sequence>
<evidence type="ECO:0008006" key="5">
    <source>
        <dbReference type="Google" id="ProtNLM"/>
    </source>
</evidence>
<dbReference type="SUPFAM" id="SSF53335">
    <property type="entry name" value="S-adenosyl-L-methionine-dependent methyltransferases"/>
    <property type="match status" value="1"/>
</dbReference>
<dbReference type="PANTHER" id="PTHR43591">
    <property type="entry name" value="METHYLTRANSFERASE"/>
    <property type="match status" value="1"/>
</dbReference>
<name>A0ABR1RLH6_9PEZI</name>
<accession>A0ABR1RLH6</accession>
<dbReference type="EMBL" id="JAQQWI010000012">
    <property type="protein sequence ID" value="KAK8015805.1"/>
    <property type="molecule type" value="Genomic_DNA"/>
</dbReference>
<dbReference type="Pfam" id="PF13489">
    <property type="entry name" value="Methyltransf_23"/>
    <property type="match status" value="1"/>
</dbReference>
<reference evidence="3 4" key="1">
    <citation type="submission" date="2023-01" db="EMBL/GenBank/DDBJ databases">
        <title>Analysis of 21 Apiospora genomes using comparative genomics revels a genus with tremendous synthesis potential of carbohydrate active enzymes and secondary metabolites.</title>
        <authorList>
            <person name="Sorensen T."/>
        </authorList>
    </citation>
    <scope>NUCLEOTIDE SEQUENCE [LARGE SCALE GENOMIC DNA]</scope>
    <source>
        <strain evidence="3 4">CBS 20057</strain>
    </source>
</reference>
<comment type="similarity">
    <text evidence="1">Belongs to the methyltransferase superfamily. LaeA methyltransferase family.</text>
</comment>
<feature type="compositionally biased region" description="Polar residues" evidence="2">
    <location>
        <begin position="31"/>
        <end position="49"/>
    </location>
</feature>